<dbReference type="FunFam" id="1.25.40.10:FF:000646">
    <property type="entry name" value="Pentatricopeptide repeat-containing protein, chloroplastic"/>
    <property type="match status" value="1"/>
</dbReference>
<dbReference type="GO" id="GO:0009451">
    <property type="term" value="P:RNA modification"/>
    <property type="evidence" value="ECO:0007669"/>
    <property type="project" value="InterPro"/>
</dbReference>
<evidence type="ECO:0000313" key="4">
    <source>
        <dbReference type="Proteomes" id="UP000515123"/>
    </source>
</evidence>
<dbReference type="Pfam" id="PF01535">
    <property type="entry name" value="PPR"/>
    <property type="match status" value="4"/>
</dbReference>
<proteinExistence type="predicted"/>
<feature type="repeat" description="PPR" evidence="3">
    <location>
        <begin position="245"/>
        <end position="279"/>
    </location>
</feature>
<dbReference type="InterPro" id="IPR046960">
    <property type="entry name" value="PPR_At4g14850-like_plant"/>
</dbReference>
<dbReference type="PROSITE" id="PS51375">
    <property type="entry name" value="PPR"/>
    <property type="match status" value="5"/>
</dbReference>
<dbReference type="NCBIfam" id="TIGR00756">
    <property type="entry name" value="PPR"/>
    <property type="match status" value="4"/>
</dbReference>
<name>A0A6P5GCK8_ANACO</name>
<reference evidence="4" key="1">
    <citation type="journal article" date="2015" name="Nat. Genet.">
        <title>The pineapple genome and the evolution of CAM photosynthesis.</title>
        <authorList>
            <person name="Ming R."/>
            <person name="VanBuren R."/>
            <person name="Wai C.M."/>
            <person name="Tang H."/>
            <person name="Schatz M.C."/>
            <person name="Bowers J.E."/>
            <person name="Lyons E."/>
            <person name="Wang M.L."/>
            <person name="Chen J."/>
            <person name="Biggers E."/>
            <person name="Zhang J."/>
            <person name="Huang L."/>
            <person name="Zhang L."/>
            <person name="Miao W."/>
            <person name="Zhang J."/>
            <person name="Ye Z."/>
            <person name="Miao C."/>
            <person name="Lin Z."/>
            <person name="Wang H."/>
            <person name="Zhou H."/>
            <person name="Yim W.C."/>
            <person name="Priest H.D."/>
            <person name="Zheng C."/>
            <person name="Woodhouse M."/>
            <person name="Edger P.P."/>
            <person name="Guyot R."/>
            <person name="Guo H.B."/>
            <person name="Guo H."/>
            <person name="Zheng G."/>
            <person name="Singh R."/>
            <person name="Sharma A."/>
            <person name="Min X."/>
            <person name="Zheng Y."/>
            <person name="Lee H."/>
            <person name="Gurtowski J."/>
            <person name="Sedlazeck F.J."/>
            <person name="Harkess A."/>
            <person name="McKain M.R."/>
            <person name="Liao Z."/>
            <person name="Fang J."/>
            <person name="Liu J."/>
            <person name="Zhang X."/>
            <person name="Zhang Q."/>
            <person name="Hu W."/>
            <person name="Qin Y."/>
            <person name="Wang K."/>
            <person name="Chen L.Y."/>
            <person name="Shirley N."/>
            <person name="Lin Y.R."/>
            <person name="Liu L.Y."/>
            <person name="Hernandez A.G."/>
            <person name="Wright C.L."/>
            <person name="Bulone V."/>
            <person name="Tuskan G.A."/>
            <person name="Heath K."/>
            <person name="Zee F."/>
            <person name="Moore P.H."/>
            <person name="Sunkar R."/>
            <person name="Leebens-Mack J.H."/>
            <person name="Mockler T."/>
            <person name="Bennetzen J.L."/>
            <person name="Freeling M."/>
            <person name="Sankoff D."/>
            <person name="Paterson A.H."/>
            <person name="Zhu X."/>
            <person name="Yang X."/>
            <person name="Smith J.A."/>
            <person name="Cushman J.C."/>
            <person name="Paull R.E."/>
            <person name="Yu Q."/>
        </authorList>
    </citation>
    <scope>NUCLEOTIDE SEQUENCE [LARGE SCALE GENOMIC DNA]</scope>
    <source>
        <strain evidence="4">cv. F153</strain>
    </source>
</reference>
<feature type="repeat" description="PPR" evidence="3">
    <location>
        <begin position="482"/>
        <end position="516"/>
    </location>
</feature>
<feature type="repeat" description="PPR" evidence="3">
    <location>
        <begin position="517"/>
        <end position="551"/>
    </location>
</feature>
<evidence type="ECO:0000256" key="1">
    <source>
        <dbReference type="ARBA" id="ARBA00022737"/>
    </source>
</evidence>
<dbReference type="RefSeq" id="XP_020105582.1">
    <property type="nucleotide sequence ID" value="XM_020249993.1"/>
</dbReference>
<sequence length="624" mass="69183">MASLPLPPPTPTPLSSPIHTTKTLKIPTQFPQIKLGILRIFPKSYLNRISSLSKEGLLQHAFDLLYQMECDNLPIGPEIYGEILQGCLYRRLLSQGEQIHARIVKNGAFFYKNEYIETKLLIFYAKCDCLDVAEGLFLRQCKPNVYSWAAMIGLRSRLGVHSKALRGFCDMLEAGEFPDNFVIPNALKASSALRWVFIGKGIHGYAWKMGFASCVYVLSSLVDFYGKCGASADARNVFEEMPERNVVSWNSMLVAYVHNGLDEEALELFYDMRIEGVEPTRVSVASILTASANLEAFDEGIQGHAIAILRGLELDNILGSSIINFYCKVGLIGEAEIIFDHMVDRDAVTWNLLVSGYLQDGQIEKALNTCRQMRKQKLKFDSVTLSSITMASAYSRKLELGKAAHGYSIRNGLESDQTVTCSIIDLYASCGRIGHARKAFDTASSRDLVLWNTMISGYAHYGMSGEALKLFYEMQLEGLPPNVVSWNSIILGFLRNGQVTEAKDMFSQMQLTKVNPNLTTWSTLISGLTQNGCAHETINHYGRMEEVGLRLCPAIIVAVLLACNSLVSLHYGRVIHGQITKLGLLASISVATSLIDMYSKCGQMNTAESVIRLVSKSNDFCTVK</sequence>
<dbReference type="GeneID" id="109722108"/>
<dbReference type="Gene3D" id="1.25.40.10">
    <property type="entry name" value="Tetratricopeptide repeat domain"/>
    <property type="match status" value="4"/>
</dbReference>
<keyword evidence="2" id="KW-0809">Transit peptide</keyword>
<reference evidence="5" key="2">
    <citation type="submission" date="2025-08" db="UniProtKB">
        <authorList>
            <consortium name="RefSeq"/>
        </authorList>
    </citation>
    <scope>IDENTIFICATION</scope>
    <source>
        <tissue evidence="5">Leaf</tissue>
    </source>
</reference>
<dbReference type="InterPro" id="IPR011990">
    <property type="entry name" value="TPR-like_helical_dom_sf"/>
</dbReference>
<dbReference type="OrthoDB" id="185373at2759"/>
<protein>
    <submittedName>
        <fullName evidence="5">Pentatricopeptide repeat-containing protein At5g55740, chloroplastic</fullName>
    </submittedName>
</protein>
<evidence type="ECO:0000313" key="5">
    <source>
        <dbReference type="RefSeq" id="XP_020105582.1"/>
    </source>
</evidence>
<organism evidence="4 5">
    <name type="scientific">Ananas comosus</name>
    <name type="common">Pineapple</name>
    <name type="synonym">Ananas ananas</name>
    <dbReference type="NCBI Taxonomy" id="4615"/>
    <lineage>
        <taxon>Eukaryota</taxon>
        <taxon>Viridiplantae</taxon>
        <taxon>Streptophyta</taxon>
        <taxon>Embryophyta</taxon>
        <taxon>Tracheophyta</taxon>
        <taxon>Spermatophyta</taxon>
        <taxon>Magnoliopsida</taxon>
        <taxon>Liliopsida</taxon>
        <taxon>Poales</taxon>
        <taxon>Bromeliaceae</taxon>
        <taxon>Bromelioideae</taxon>
        <taxon>Ananas</taxon>
    </lineage>
</organism>
<dbReference type="AlphaFoldDB" id="A0A6P5GCK8"/>
<keyword evidence="1" id="KW-0677">Repeat</keyword>
<dbReference type="Proteomes" id="UP000515123">
    <property type="component" value="Linkage group 16"/>
</dbReference>
<dbReference type="FunFam" id="1.25.40.10:FF:000285">
    <property type="entry name" value="Pentatricopeptide repeat-containing protein, chloroplastic"/>
    <property type="match status" value="1"/>
</dbReference>
<dbReference type="GO" id="GO:0003723">
    <property type="term" value="F:RNA binding"/>
    <property type="evidence" value="ECO:0007669"/>
    <property type="project" value="InterPro"/>
</dbReference>
<feature type="repeat" description="PPR" evidence="3">
    <location>
        <begin position="447"/>
        <end position="481"/>
    </location>
</feature>
<dbReference type="PANTHER" id="PTHR47926:SF386">
    <property type="entry name" value="PENTATRICOPEPTIDE REPEAT-CONTAINING PROTEIN"/>
    <property type="match status" value="1"/>
</dbReference>
<dbReference type="Pfam" id="PF13041">
    <property type="entry name" value="PPR_2"/>
    <property type="match status" value="3"/>
</dbReference>
<dbReference type="FunFam" id="1.25.40.10:FF:000380">
    <property type="entry name" value="Pentatricopeptide repeat-containing protein, chloroplastic"/>
    <property type="match status" value="1"/>
</dbReference>
<accession>A0A6P5GCK8</accession>
<dbReference type="InterPro" id="IPR002885">
    <property type="entry name" value="PPR_rpt"/>
</dbReference>
<feature type="repeat" description="PPR" evidence="3">
    <location>
        <begin position="346"/>
        <end position="380"/>
    </location>
</feature>
<evidence type="ECO:0000256" key="2">
    <source>
        <dbReference type="ARBA" id="ARBA00022946"/>
    </source>
</evidence>
<gene>
    <name evidence="5" type="primary">LOC109722108</name>
</gene>
<evidence type="ECO:0000256" key="3">
    <source>
        <dbReference type="PROSITE-ProRule" id="PRU00708"/>
    </source>
</evidence>
<dbReference type="PANTHER" id="PTHR47926">
    <property type="entry name" value="PENTATRICOPEPTIDE REPEAT-CONTAINING PROTEIN"/>
    <property type="match status" value="1"/>
</dbReference>
<keyword evidence="4" id="KW-1185">Reference proteome</keyword>